<dbReference type="AlphaFoldDB" id="L1IKZ9"/>
<evidence type="ECO:0000313" key="3">
    <source>
        <dbReference type="Proteomes" id="UP000011087"/>
    </source>
</evidence>
<dbReference type="EMBL" id="JH993066">
    <property type="protein sequence ID" value="EKX36916.1"/>
    <property type="molecule type" value="Genomic_DNA"/>
</dbReference>
<evidence type="ECO:0000313" key="2">
    <source>
        <dbReference type="EnsemblProtists" id="EKX36916"/>
    </source>
</evidence>
<dbReference type="Proteomes" id="UP000011087">
    <property type="component" value="Unassembled WGS sequence"/>
</dbReference>
<reference evidence="2" key="3">
    <citation type="submission" date="2016-03" db="UniProtKB">
        <authorList>
            <consortium name="EnsemblProtists"/>
        </authorList>
    </citation>
    <scope>IDENTIFICATION</scope>
</reference>
<sequence>MVISGICCRKYPLTLAHLCVPNPHRSPHSQALCLSRLQGCQVALAFAEAVSRAVPSLNHLFIPRQGRLSMYDTLSDLIPAAVRSHSQVVGGYGVREVEFNKILEHNVFPKIRDRCILPDDVEATDFSRSSSARYFFSNRRWRNPDDPRELQELRQAWLKLRQLAWRLGADVSLEALEQCCRERYGTWVEMTTNWSKAARRVYRKKRRSRREIADGSADSLLFSSSLSGESETESMEEQHVWDVGGCCLRSWTKAVTAGLKTRGCRG</sequence>
<keyword evidence="3" id="KW-1185">Reference proteome</keyword>
<dbReference type="GeneID" id="17293669"/>
<organism evidence="1">
    <name type="scientific">Guillardia theta (strain CCMP2712)</name>
    <name type="common">Cryptophyte</name>
    <dbReference type="NCBI Taxonomy" id="905079"/>
    <lineage>
        <taxon>Eukaryota</taxon>
        <taxon>Cryptophyceae</taxon>
        <taxon>Pyrenomonadales</taxon>
        <taxon>Geminigeraceae</taxon>
        <taxon>Guillardia</taxon>
    </lineage>
</organism>
<gene>
    <name evidence="1" type="ORF">GUITHDRAFT_116938</name>
</gene>
<dbReference type="HOGENOM" id="CLU_1047471_0_0_1"/>
<proteinExistence type="predicted"/>
<name>L1IKZ9_GUITC</name>
<reference evidence="3" key="2">
    <citation type="submission" date="2012-11" db="EMBL/GenBank/DDBJ databases">
        <authorList>
            <person name="Kuo A."/>
            <person name="Curtis B.A."/>
            <person name="Tanifuji G."/>
            <person name="Burki F."/>
            <person name="Gruber A."/>
            <person name="Irimia M."/>
            <person name="Maruyama S."/>
            <person name="Arias M.C."/>
            <person name="Ball S.G."/>
            <person name="Gile G.H."/>
            <person name="Hirakawa Y."/>
            <person name="Hopkins J.F."/>
            <person name="Rensing S.A."/>
            <person name="Schmutz J."/>
            <person name="Symeonidi A."/>
            <person name="Elias M."/>
            <person name="Eveleigh R.J."/>
            <person name="Herman E.K."/>
            <person name="Klute M.J."/>
            <person name="Nakayama T."/>
            <person name="Obornik M."/>
            <person name="Reyes-Prieto A."/>
            <person name="Armbrust E.V."/>
            <person name="Aves S.J."/>
            <person name="Beiko R.G."/>
            <person name="Coutinho P."/>
            <person name="Dacks J.B."/>
            <person name="Durnford D.G."/>
            <person name="Fast N.M."/>
            <person name="Green B.R."/>
            <person name="Grisdale C."/>
            <person name="Hempe F."/>
            <person name="Henrissat B."/>
            <person name="Hoppner M.P."/>
            <person name="Ishida K.-I."/>
            <person name="Kim E."/>
            <person name="Koreny L."/>
            <person name="Kroth P.G."/>
            <person name="Liu Y."/>
            <person name="Malik S.-B."/>
            <person name="Maier U.G."/>
            <person name="McRose D."/>
            <person name="Mock T."/>
            <person name="Neilson J.A."/>
            <person name="Onodera N.T."/>
            <person name="Poole A.M."/>
            <person name="Pritham E.J."/>
            <person name="Richards T.A."/>
            <person name="Rocap G."/>
            <person name="Roy S.W."/>
            <person name="Sarai C."/>
            <person name="Schaack S."/>
            <person name="Shirato S."/>
            <person name="Slamovits C.H."/>
            <person name="Spencer D.F."/>
            <person name="Suzuki S."/>
            <person name="Worden A.Z."/>
            <person name="Zauner S."/>
            <person name="Barry K."/>
            <person name="Bell C."/>
            <person name="Bharti A.K."/>
            <person name="Crow J.A."/>
            <person name="Grimwood J."/>
            <person name="Kramer R."/>
            <person name="Lindquist E."/>
            <person name="Lucas S."/>
            <person name="Salamov A."/>
            <person name="McFadden G.I."/>
            <person name="Lane C.E."/>
            <person name="Keeling P.J."/>
            <person name="Gray M.W."/>
            <person name="Grigoriev I.V."/>
            <person name="Archibald J.M."/>
        </authorList>
    </citation>
    <scope>NUCLEOTIDE SEQUENCE</scope>
    <source>
        <strain evidence="3">CCMP2712</strain>
    </source>
</reference>
<dbReference type="EnsemblProtists" id="EKX36916">
    <property type="protein sequence ID" value="EKX36916"/>
    <property type="gene ID" value="GUITHDRAFT_116938"/>
</dbReference>
<dbReference type="KEGG" id="gtt:GUITHDRAFT_116938"/>
<reference evidence="1 3" key="1">
    <citation type="journal article" date="2012" name="Nature">
        <title>Algal genomes reveal evolutionary mosaicism and the fate of nucleomorphs.</title>
        <authorList>
            <consortium name="DOE Joint Genome Institute"/>
            <person name="Curtis B.A."/>
            <person name="Tanifuji G."/>
            <person name="Burki F."/>
            <person name="Gruber A."/>
            <person name="Irimia M."/>
            <person name="Maruyama S."/>
            <person name="Arias M.C."/>
            <person name="Ball S.G."/>
            <person name="Gile G.H."/>
            <person name="Hirakawa Y."/>
            <person name="Hopkins J.F."/>
            <person name="Kuo A."/>
            <person name="Rensing S.A."/>
            <person name="Schmutz J."/>
            <person name="Symeonidi A."/>
            <person name="Elias M."/>
            <person name="Eveleigh R.J."/>
            <person name="Herman E.K."/>
            <person name="Klute M.J."/>
            <person name="Nakayama T."/>
            <person name="Obornik M."/>
            <person name="Reyes-Prieto A."/>
            <person name="Armbrust E.V."/>
            <person name="Aves S.J."/>
            <person name="Beiko R.G."/>
            <person name="Coutinho P."/>
            <person name="Dacks J.B."/>
            <person name="Durnford D.G."/>
            <person name="Fast N.M."/>
            <person name="Green B.R."/>
            <person name="Grisdale C.J."/>
            <person name="Hempel F."/>
            <person name="Henrissat B."/>
            <person name="Hoppner M.P."/>
            <person name="Ishida K."/>
            <person name="Kim E."/>
            <person name="Koreny L."/>
            <person name="Kroth P.G."/>
            <person name="Liu Y."/>
            <person name="Malik S.B."/>
            <person name="Maier U.G."/>
            <person name="McRose D."/>
            <person name="Mock T."/>
            <person name="Neilson J.A."/>
            <person name="Onodera N.T."/>
            <person name="Poole A.M."/>
            <person name="Pritham E.J."/>
            <person name="Richards T.A."/>
            <person name="Rocap G."/>
            <person name="Roy S.W."/>
            <person name="Sarai C."/>
            <person name="Schaack S."/>
            <person name="Shirato S."/>
            <person name="Slamovits C.H."/>
            <person name="Spencer D.F."/>
            <person name="Suzuki S."/>
            <person name="Worden A.Z."/>
            <person name="Zauner S."/>
            <person name="Barry K."/>
            <person name="Bell C."/>
            <person name="Bharti A.K."/>
            <person name="Crow J.A."/>
            <person name="Grimwood J."/>
            <person name="Kramer R."/>
            <person name="Lindquist E."/>
            <person name="Lucas S."/>
            <person name="Salamov A."/>
            <person name="McFadden G.I."/>
            <person name="Lane C.E."/>
            <person name="Keeling P.J."/>
            <person name="Gray M.W."/>
            <person name="Grigoriev I.V."/>
            <person name="Archibald J.M."/>
        </authorList>
    </citation>
    <scope>NUCLEOTIDE SEQUENCE</scope>
    <source>
        <strain evidence="1 3">CCMP2712</strain>
    </source>
</reference>
<protein>
    <submittedName>
        <fullName evidence="1 2">Uncharacterized protein</fullName>
    </submittedName>
</protein>
<dbReference type="RefSeq" id="XP_005823896.1">
    <property type="nucleotide sequence ID" value="XM_005823839.1"/>
</dbReference>
<dbReference type="PaxDb" id="55529-EKX36916"/>
<accession>L1IKZ9</accession>
<evidence type="ECO:0000313" key="1">
    <source>
        <dbReference type="EMBL" id="EKX36916.1"/>
    </source>
</evidence>